<keyword evidence="6" id="KW-1185">Reference proteome</keyword>
<keyword evidence="3" id="KW-1133">Transmembrane helix</keyword>
<feature type="domain" description="Major facilitator superfamily (MFS) profile" evidence="4">
    <location>
        <begin position="96"/>
        <end position="284"/>
    </location>
</feature>
<dbReference type="GeneID" id="80894825"/>
<dbReference type="Gene3D" id="1.20.1250.20">
    <property type="entry name" value="MFS general substrate transporter like domains"/>
    <property type="match status" value="1"/>
</dbReference>
<feature type="transmembrane region" description="Helical" evidence="3">
    <location>
        <begin position="228"/>
        <end position="247"/>
    </location>
</feature>
<dbReference type="InterPro" id="IPR020846">
    <property type="entry name" value="MFS_dom"/>
</dbReference>
<dbReference type="KEGG" id="amus:LMH87_007666"/>
<dbReference type="InterPro" id="IPR050327">
    <property type="entry name" value="Proton-linked_MCT"/>
</dbReference>
<dbReference type="RefSeq" id="XP_056058023.1">
    <property type="nucleotide sequence ID" value="XM_056199588.1"/>
</dbReference>
<feature type="transmembrane region" description="Helical" evidence="3">
    <location>
        <begin position="259"/>
        <end position="282"/>
    </location>
</feature>
<evidence type="ECO:0000259" key="4">
    <source>
        <dbReference type="PROSITE" id="PS50850"/>
    </source>
</evidence>
<dbReference type="GO" id="GO:0016020">
    <property type="term" value="C:membrane"/>
    <property type="evidence" value="ECO:0007669"/>
    <property type="project" value="UniProtKB-SubCell"/>
</dbReference>
<protein>
    <recommendedName>
        <fullName evidence="4">Major facilitator superfamily (MFS) profile domain-containing protein</fullName>
    </recommendedName>
</protein>
<feature type="transmembrane region" description="Helical" evidence="3">
    <location>
        <begin position="169"/>
        <end position="188"/>
    </location>
</feature>
<dbReference type="PANTHER" id="PTHR11360">
    <property type="entry name" value="MONOCARBOXYLATE TRANSPORTER"/>
    <property type="match status" value="1"/>
</dbReference>
<dbReference type="Proteomes" id="UP001144673">
    <property type="component" value="Unassembled WGS sequence"/>
</dbReference>
<keyword evidence="3" id="KW-0812">Transmembrane</keyword>
<feature type="transmembrane region" description="Helical" evidence="3">
    <location>
        <begin position="99"/>
        <end position="118"/>
    </location>
</feature>
<evidence type="ECO:0000256" key="3">
    <source>
        <dbReference type="SAM" id="Phobius"/>
    </source>
</evidence>
<comment type="caution">
    <text evidence="5">The sequence shown here is derived from an EMBL/GenBank/DDBJ whole genome shotgun (WGS) entry which is preliminary data.</text>
</comment>
<evidence type="ECO:0000313" key="5">
    <source>
        <dbReference type="EMBL" id="KAJ4161639.1"/>
    </source>
</evidence>
<dbReference type="EMBL" id="JAJHUN010000002">
    <property type="protein sequence ID" value="KAJ4161639.1"/>
    <property type="molecule type" value="Genomic_DNA"/>
</dbReference>
<feature type="transmembrane region" description="Helical" evidence="3">
    <location>
        <begin position="20"/>
        <end position="39"/>
    </location>
</feature>
<dbReference type="SUPFAM" id="SSF103473">
    <property type="entry name" value="MFS general substrate transporter"/>
    <property type="match status" value="1"/>
</dbReference>
<evidence type="ECO:0000256" key="1">
    <source>
        <dbReference type="ARBA" id="ARBA00004141"/>
    </source>
</evidence>
<reference evidence="5" key="1">
    <citation type="journal article" date="2023" name="Access Microbiol">
        <title>De-novo genome assembly for Akanthomyces muscarius, a biocontrol agent of insect agricultural pests.</title>
        <authorList>
            <person name="Erdos Z."/>
            <person name="Studholme D.J."/>
            <person name="Raymond B."/>
            <person name="Sharma M."/>
        </authorList>
    </citation>
    <scope>NUCLEOTIDE SEQUENCE</scope>
    <source>
        <strain evidence="5">Ve6</strain>
    </source>
</reference>
<name>A0A9W8QKM2_AKAMU</name>
<dbReference type="PANTHER" id="PTHR11360:SF284">
    <property type="entry name" value="EG:103B4.3 PROTEIN-RELATED"/>
    <property type="match status" value="1"/>
</dbReference>
<dbReference type="AlphaFoldDB" id="A0A9W8QKM2"/>
<sequence length="284" mass="30577">MTLVRCHYSGQDARLPLELCRCGAMFGALFWSLFAQVLLRYTSAAWVQRGEACVFFFFMVCSCALAPAAPRRDHVHGDNDEEVEKTPTRQHRIKGHKPLAALADCLLLLSVLLIYAGASMACTFATPLALRAGVAPATAGFVQACMYAAGLVGELLVGHIEHAVSRKWILVALATLAGLHTVLIPYIASTPITLVFFFFFGMFPALVMTTTPLHFLQSIQLGDRGATVLILASSLGFLLGGPICGFAEDSRRGWAGGNVAYMTSLWGGTLALAVTLTCRVMFLT</sequence>
<feature type="transmembrane region" description="Helical" evidence="3">
    <location>
        <begin position="194"/>
        <end position="216"/>
    </location>
</feature>
<dbReference type="PROSITE" id="PS50850">
    <property type="entry name" value="MFS"/>
    <property type="match status" value="1"/>
</dbReference>
<organism evidence="5 6">
    <name type="scientific">Akanthomyces muscarius</name>
    <name type="common">Entomopathogenic fungus</name>
    <name type="synonym">Lecanicillium muscarium</name>
    <dbReference type="NCBI Taxonomy" id="2231603"/>
    <lineage>
        <taxon>Eukaryota</taxon>
        <taxon>Fungi</taxon>
        <taxon>Dikarya</taxon>
        <taxon>Ascomycota</taxon>
        <taxon>Pezizomycotina</taxon>
        <taxon>Sordariomycetes</taxon>
        <taxon>Hypocreomycetidae</taxon>
        <taxon>Hypocreales</taxon>
        <taxon>Cordycipitaceae</taxon>
        <taxon>Akanthomyces</taxon>
    </lineage>
</organism>
<evidence type="ECO:0000256" key="2">
    <source>
        <dbReference type="SAM" id="MobiDB-lite"/>
    </source>
</evidence>
<proteinExistence type="predicted"/>
<keyword evidence="3" id="KW-0472">Membrane</keyword>
<feature type="transmembrane region" description="Helical" evidence="3">
    <location>
        <begin position="45"/>
        <end position="66"/>
    </location>
</feature>
<comment type="subcellular location">
    <subcellularLocation>
        <location evidence="1">Membrane</location>
        <topology evidence="1">Multi-pass membrane protein</topology>
    </subcellularLocation>
</comment>
<evidence type="ECO:0000313" key="6">
    <source>
        <dbReference type="Proteomes" id="UP001144673"/>
    </source>
</evidence>
<dbReference type="InterPro" id="IPR036259">
    <property type="entry name" value="MFS_trans_sf"/>
</dbReference>
<accession>A0A9W8QKM2</accession>
<feature type="transmembrane region" description="Helical" evidence="3">
    <location>
        <begin position="138"/>
        <end position="157"/>
    </location>
</feature>
<dbReference type="GO" id="GO:0022857">
    <property type="term" value="F:transmembrane transporter activity"/>
    <property type="evidence" value="ECO:0007669"/>
    <property type="project" value="InterPro"/>
</dbReference>
<feature type="region of interest" description="Disordered" evidence="2">
    <location>
        <begin position="70"/>
        <end position="90"/>
    </location>
</feature>
<gene>
    <name evidence="5" type="ORF">LMH87_007666</name>
</gene>